<dbReference type="Proteomes" id="UP001235939">
    <property type="component" value="Chromosome 09"/>
</dbReference>
<keyword evidence="6 8" id="KW-0040">ANK repeat</keyword>
<evidence type="ECO:0000256" key="5">
    <source>
        <dbReference type="ARBA" id="ARBA00023028"/>
    </source>
</evidence>
<dbReference type="SUPFAM" id="SSF48403">
    <property type="entry name" value="Ankyrin repeat"/>
    <property type="match status" value="2"/>
</dbReference>
<feature type="repeat" description="ANK" evidence="8">
    <location>
        <begin position="5"/>
        <end position="37"/>
    </location>
</feature>
<keyword evidence="4" id="KW-0677">Repeat</keyword>
<evidence type="ECO:0000256" key="3">
    <source>
        <dbReference type="ARBA" id="ARBA00022537"/>
    </source>
</evidence>
<organism evidence="10 11">
    <name type="scientific">Cordylochernes scorpioides</name>
    <dbReference type="NCBI Taxonomy" id="51811"/>
    <lineage>
        <taxon>Eukaryota</taxon>
        <taxon>Metazoa</taxon>
        <taxon>Ecdysozoa</taxon>
        <taxon>Arthropoda</taxon>
        <taxon>Chelicerata</taxon>
        <taxon>Arachnida</taxon>
        <taxon>Pseudoscorpiones</taxon>
        <taxon>Cheliferoidea</taxon>
        <taxon>Chernetidae</taxon>
        <taxon>Cordylochernes</taxon>
    </lineage>
</organism>
<dbReference type="Pfam" id="PF12796">
    <property type="entry name" value="Ank_2"/>
    <property type="match status" value="1"/>
</dbReference>
<keyword evidence="5" id="KW-0528">Neurotoxin</keyword>
<keyword evidence="7" id="KW-0472">Membrane</keyword>
<dbReference type="InterPro" id="IPR002110">
    <property type="entry name" value="Ankyrin_rpt"/>
</dbReference>
<dbReference type="InterPro" id="IPR036770">
    <property type="entry name" value="Ankyrin_rpt-contain_sf"/>
</dbReference>
<sequence length="829" mass="94194">MKNEEEESVLHKACLNQNRKIAAFLIKVGANVNEKTNKGISVLEYSFLKSNSNELTKLLIQSGAILDAGISYKALHIAARYLKSNILQTLLEGEAEIKLENENGKTAFDIVVIECINSRKSYFYKMDSLKLILKYSEHIDLNNFLMNHPNDIDILTQQFICLIIKYSILLDPKTSLSSDIQMSTEMSDWVNNCKTQVLKMQSHFIGKTNTTLYSFITEKNLNKVAGFLSNDSTGLRQELELNMPLFAELYPSYHDILEECFMEESRGRPFVVDNDQLKAIIEADTHKITREVAKELNVDQSTIVRHLTQIGKVKKLDKWVPHDLNDVHENRRFEVSWGVVSGNDTLDPPSYSPDILAYRLPLFKHLTTFLGEKRFKNHGDAKTPFNEFIASRTPDFYKTRIYQLVSRWKRYVDANGADCNLPDQWGRTPLMNDSKICDANFFNYLLKLKLDLEARCQNQLTAIFNSIKLRKFLNFKLLIEAGADIGKKEVLDRTLLHYACLFEFREVASLLIKSGADVNKKCILGDAPLAMTIENKSDELAKLLIQAGASINAKNENNETALHKTSCTLNPVIIHTLLDAGADANIKNKSRKLPLNRPAIEIILLKDAFYISENLVTKRLLRKCGFKHTESVEQSSESLKIANSDSGWGRLTNYGDLTFENYSHVNEDISVHGSLTDANILNSTHLVQDEKEDLPPISITLNKAKRSLTTLRTFFEDPPSASSPTEPWLEDFKRAMASLKPATSRPHGNRHVYVPKPLETCSHVYLRRDLILPPLAPPYDGPYEVLFRKPKIYKLKIKKISTWVSIDRLKPAFTSEGPKFSQDPNLASQ</sequence>
<dbReference type="PANTHER" id="PTHR24171">
    <property type="entry name" value="ANKYRIN REPEAT DOMAIN-CONTAINING PROTEIN 39-RELATED"/>
    <property type="match status" value="1"/>
</dbReference>
<evidence type="ECO:0000256" key="7">
    <source>
        <dbReference type="ARBA" id="ARBA00023298"/>
    </source>
</evidence>
<dbReference type="PROSITE" id="PS50088">
    <property type="entry name" value="ANK_REPEAT"/>
    <property type="match status" value="4"/>
</dbReference>
<comment type="subcellular location">
    <subcellularLocation>
        <location evidence="1">Target cell membrane</location>
    </subcellularLocation>
</comment>
<proteinExistence type="predicted"/>
<evidence type="ECO:0000256" key="4">
    <source>
        <dbReference type="ARBA" id="ARBA00022737"/>
    </source>
</evidence>
<keyword evidence="2" id="KW-0268">Exocytosis</keyword>
<keyword evidence="3" id="KW-1052">Target cell membrane</keyword>
<name>A0ABY6KV52_9ARAC</name>
<keyword evidence="5" id="KW-0638">Presynaptic neurotoxin</keyword>
<evidence type="ECO:0000259" key="9">
    <source>
        <dbReference type="Pfam" id="PF23745"/>
    </source>
</evidence>
<feature type="repeat" description="ANK" evidence="8">
    <location>
        <begin position="491"/>
        <end position="523"/>
    </location>
</feature>
<dbReference type="InterPro" id="IPR056593">
    <property type="entry name" value="ANK_LRRK2"/>
</dbReference>
<evidence type="ECO:0000256" key="2">
    <source>
        <dbReference type="ARBA" id="ARBA00022483"/>
    </source>
</evidence>
<dbReference type="Gene3D" id="1.25.40.20">
    <property type="entry name" value="Ankyrin repeat-containing domain"/>
    <property type="match status" value="3"/>
</dbReference>
<evidence type="ECO:0000313" key="11">
    <source>
        <dbReference type="Proteomes" id="UP001235939"/>
    </source>
</evidence>
<feature type="domain" description="LRRK2 ANK repeat" evidence="9">
    <location>
        <begin position="4"/>
        <end position="92"/>
    </location>
</feature>
<keyword evidence="7" id="KW-1053">Target membrane</keyword>
<accession>A0ABY6KV52</accession>
<dbReference type="InterPro" id="IPR036388">
    <property type="entry name" value="WH-like_DNA-bd_sf"/>
</dbReference>
<dbReference type="SMART" id="SM00248">
    <property type="entry name" value="ANK"/>
    <property type="match status" value="8"/>
</dbReference>
<dbReference type="PANTHER" id="PTHR24171:SF9">
    <property type="entry name" value="ANKYRIN REPEAT DOMAIN-CONTAINING PROTEIN 39"/>
    <property type="match status" value="1"/>
</dbReference>
<feature type="repeat" description="ANK" evidence="8">
    <location>
        <begin position="524"/>
        <end position="556"/>
    </location>
</feature>
<dbReference type="Pfam" id="PF23745">
    <property type="entry name" value="ANK_LRRK2"/>
    <property type="match status" value="1"/>
</dbReference>
<evidence type="ECO:0000313" key="10">
    <source>
        <dbReference type="EMBL" id="UYV72563.1"/>
    </source>
</evidence>
<dbReference type="EMBL" id="CP092871">
    <property type="protein sequence ID" value="UYV72563.1"/>
    <property type="molecule type" value="Genomic_DNA"/>
</dbReference>
<evidence type="ECO:0000256" key="8">
    <source>
        <dbReference type="PROSITE-ProRule" id="PRU00023"/>
    </source>
</evidence>
<dbReference type="PROSITE" id="PS50297">
    <property type="entry name" value="ANK_REP_REGION"/>
    <property type="match status" value="2"/>
</dbReference>
<dbReference type="InterPro" id="IPR036397">
    <property type="entry name" value="RNaseH_sf"/>
</dbReference>
<dbReference type="Gene3D" id="3.30.420.10">
    <property type="entry name" value="Ribonuclease H-like superfamily/Ribonuclease H"/>
    <property type="match status" value="1"/>
</dbReference>
<evidence type="ECO:0000256" key="1">
    <source>
        <dbReference type="ARBA" id="ARBA00004175"/>
    </source>
</evidence>
<protein>
    <submittedName>
        <fullName evidence="10">SETMAR</fullName>
    </submittedName>
</protein>
<evidence type="ECO:0000256" key="6">
    <source>
        <dbReference type="ARBA" id="ARBA00023043"/>
    </source>
</evidence>
<keyword evidence="5" id="KW-0800">Toxin</keyword>
<feature type="repeat" description="ANK" evidence="8">
    <location>
        <begin position="557"/>
        <end position="589"/>
    </location>
</feature>
<gene>
    <name evidence="10" type="ORF">LAZ67_9003716</name>
</gene>
<keyword evidence="11" id="KW-1185">Reference proteome</keyword>
<dbReference type="Gene3D" id="1.10.10.10">
    <property type="entry name" value="Winged helix-like DNA-binding domain superfamily/Winged helix DNA-binding domain"/>
    <property type="match status" value="1"/>
</dbReference>
<reference evidence="10 11" key="1">
    <citation type="submission" date="2022-01" db="EMBL/GenBank/DDBJ databases">
        <title>A chromosomal length assembly of Cordylochernes scorpioides.</title>
        <authorList>
            <person name="Zeh D."/>
            <person name="Zeh J."/>
        </authorList>
    </citation>
    <scope>NUCLEOTIDE SEQUENCE [LARGE SCALE GENOMIC DNA]</scope>
    <source>
        <strain evidence="10">IN4F17</strain>
        <tissue evidence="10">Whole Body</tissue>
    </source>
</reference>